<evidence type="ECO:0000256" key="11">
    <source>
        <dbReference type="ARBA" id="ARBA00023239"/>
    </source>
</evidence>
<proteinExistence type="inferred from homology"/>
<evidence type="ECO:0000256" key="13">
    <source>
        <dbReference type="PIRSR" id="PIRSR622312-50"/>
    </source>
</evidence>
<evidence type="ECO:0000256" key="9">
    <source>
        <dbReference type="ARBA" id="ARBA00023125"/>
    </source>
</evidence>
<dbReference type="EMBL" id="KN880483">
    <property type="protein sequence ID" value="KIY69465.1"/>
    <property type="molecule type" value="Genomic_DNA"/>
</dbReference>
<dbReference type="InterPro" id="IPR029398">
    <property type="entry name" value="PolB_thumb"/>
</dbReference>
<feature type="active site" description="Nucleophile; Schiff-base intermediate with DNA; for 5'-dRP lyase activity" evidence="13">
    <location>
        <position position="252"/>
    </location>
</feature>
<evidence type="ECO:0000256" key="1">
    <source>
        <dbReference type="ARBA" id="ARBA00008323"/>
    </source>
</evidence>
<keyword evidence="5" id="KW-0548">Nucleotidyltransferase</keyword>
<dbReference type="InterPro" id="IPR019843">
    <property type="entry name" value="DNA_pol-X_BS"/>
</dbReference>
<evidence type="ECO:0000256" key="10">
    <source>
        <dbReference type="ARBA" id="ARBA00023204"/>
    </source>
</evidence>
<dbReference type="SUPFAM" id="SSF81301">
    <property type="entry name" value="Nucleotidyltransferase"/>
    <property type="match status" value="1"/>
</dbReference>
<feature type="domain" description="DNA-directed DNA polymerase X" evidence="15">
    <location>
        <begin position="188"/>
        <end position="553"/>
    </location>
</feature>
<dbReference type="SUPFAM" id="SSF47802">
    <property type="entry name" value="DNA polymerase beta, N-terminal domain-like"/>
    <property type="match status" value="1"/>
</dbReference>
<dbReference type="FunFam" id="3.30.210.10:FF:000005">
    <property type="entry name" value="DNA polymerase IV"/>
    <property type="match status" value="1"/>
</dbReference>
<evidence type="ECO:0000256" key="5">
    <source>
        <dbReference type="ARBA" id="ARBA00022695"/>
    </source>
</evidence>
<organism evidence="16 17">
    <name type="scientific">Cylindrobasidium torrendii FP15055 ss-10</name>
    <dbReference type="NCBI Taxonomy" id="1314674"/>
    <lineage>
        <taxon>Eukaryota</taxon>
        <taxon>Fungi</taxon>
        <taxon>Dikarya</taxon>
        <taxon>Basidiomycota</taxon>
        <taxon>Agaricomycotina</taxon>
        <taxon>Agaricomycetes</taxon>
        <taxon>Agaricomycetidae</taxon>
        <taxon>Agaricales</taxon>
        <taxon>Marasmiineae</taxon>
        <taxon>Physalacriaceae</taxon>
        <taxon>Cylindrobasidium</taxon>
    </lineage>
</organism>
<dbReference type="InterPro" id="IPR022312">
    <property type="entry name" value="DNA_pol_X"/>
</dbReference>
<evidence type="ECO:0000256" key="4">
    <source>
        <dbReference type="ARBA" id="ARBA00022679"/>
    </source>
</evidence>
<dbReference type="Proteomes" id="UP000054007">
    <property type="component" value="Unassembled WGS sequence"/>
</dbReference>
<comment type="similarity">
    <text evidence="1">Belongs to the DNA polymerase type-X family.</text>
</comment>
<reference evidence="16 17" key="1">
    <citation type="journal article" date="2015" name="Fungal Genet. Biol.">
        <title>Evolution of novel wood decay mechanisms in Agaricales revealed by the genome sequences of Fistulina hepatica and Cylindrobasidium torrendii.</title>
        <authorList>
            <person name="Floudas D."/>
            <person name="Held B.W."/>
            <person name="Riley R."/>
            <person name="Nagy L.G."/>
            <person name="Koehler G."/>
            <person name="Ransdell A.S."/>
            <person name="Younus H."/>
            <person name="Chow J."/>
            <person name="Chiniquy J."/>
            <person name="Lipzen A."/>
            <person name="Tritt A."/>
            <person name="Sun H."/>
            <person name="Haridas S."/>
            <person name="LaButti K."/>
            <person name="Ohm R.A."/>
            <person name="Kues U."/>
            <person name="Blanchette R.A."/>
            <person name="Grigoriev I.V."/>
            <person name="Minto R.E."/>
            <person name="Hibbett D.S."/>
        </authorList>
    </citation>
    <scope>NUCLEOTIDE SEQUENCE [LARGE SCALE GENOMIC DNA]</scope>
    <source>
        <strain evidence="16 17">FP15055 ss-10</strain>
    </source>
</reference>
<keyword evidence="7" id="KW-0227">DNA damage</keyword>
<dbReference type="InterPro" id="IPR027421">
    <property type="entry name" value="DNA_pol_lamdba_lyase_dom_sf"/>
</dbReference>
<evidence type="ECO:0000256" key="14">
    <source>
        <dbReference type="SAM" id="MobiDB-lite"/>
    </source>
</evidence>
<protein>
    <recommendedName>
        <fullName evidence="2">DNA-directed DNA polymerase</fullName>
        <ecNumber evidence="2">2.7.7.7</ecNumber>
    </recommendedName>
</protein>
<dbReference type="Gene3D" id="1.10.150.110">
    <property type="entry name" value="DNA polymerase beta, N-terminal domain-like"/>
    <property type="match status" value="1"/>
</dbReference>
<dbReference type="GO" id="GO:0003887">
    <property type="term" value="F:DNA-directed DNA polymerase activity"/>
    <property type="evidence" value="ECO:0007669"/>
    <property type="project" value="UniProtKB-KW"/>
</dbReference>
<dbReference type="InterPro" id="IPR037160">
    <property type="entry name" value="DNA_Pol_thumb_sf"/>
</dbReference>
<keyword evidence="3" id="KW-0237">DNA synthesis</keyword>
<dbReference type="PRINTS" id="PR00869">
    <property type="entry name" value="DNAPOLX"/>
</dbReference>
<dbReference type="STRING" id="1314674.A0A0D7BH09"/>
<accession>A0A0D7BH09</accession>
<evidence type="ECO:0000256" key="6">
    <source>
        <dbReference type="ARBA" id="ARBA00022705"/>
    </source>
</evidence>
<evidence type="ECO:0000256" key="8">
    <source>
        <dbReference type="ARBA" id="ARBA00022932"/>
    </source>
</evidence>
<dbReference type="PROSITE" id="PS00522">
    <property type="entry name" value="DNA_POLYMERASE_X"/>
    <property type="match status" value="1"/>
</dbReference>
<dbReference type="GO" id="GO:0016829">
    <property type="term" value="F:lyase activity"/>
    <property type="evidence" value="ECO:0007669"/>
    <property type="project" value="UniProtKB-KW"/>
</dbReference>
<dbReference type="PANTHER" id="PTHR11276:SF28">
    <property type="entry name" value="DNA POLYMERASE LAMBDA"/>
    <property type="match status" value="1"/>
</dbReference>
<keyword evidence="9" id="KW-0238">DNA-binding</keyword>
<keyword evidence="10" id="KW-0234">DNA repair</keyword>
<evidence type="ECO:0000313" key="17">
    <source>
        <dbReference type="Proteomes" id="UP000054007"/>
    </source>
</evidence>
<evidence type="ECO:0000256" key="12">
    <source>
        <dbReference type="ARBA" id="ARBA00049244"/>
    </source>
</evidence>
<evidence type="ECO:0000256" key="2">
    <source>
        <dbReference type="ARBA" id="ARBA00012417"/>
    </source>
</evidence>
<dbReference type="AlphaFoldDB" id="A0A0D7BH09"/>
<dbReference type="InterPro" id="IPR010996">
    <property type="entry name" value="HHH_MUS81"/>
</dbReference>
<dbReference type="InterPro" id="IPR002054">
    <property type="entry name" value="DNA-dir_DNA_pol_X"/>
</dbReference>
<keyword evidence="4 16" id="KW-0808">Transferase</keyword>
<dbReference type="GO" id="GO:0005634">
    <property type="term" value="C:nucleus"/>
    <property type="evidence" value="ECO:0007669"/>
    <property type="project" value="TreeGrafter"/>
</dbReference>
<dbReference type="Gene3D" id="3.30.460.10">
    <property type="entry name" value="Beta Polymerase, domain 2"/>
    <property type="match status" value="1"/>
</dbReference>
<dbReference type="EC" id="2.7.7.7" evidence="2"/>
<keyword evidence="11" id="KW-0456">Lyase</keyword>
<dbReference type="GO" id="GO:0006260">
    <property type="term" value="P:DNA replication"/>
    <property type="evidence" value="ECO:0007669"/>
    <property type="project" value="UniProtKB-KW"/>
</dbReference>
<dbReference type="PANTHER" id="PTHR11276">
    <property type="entry name" value="DNA POLYMERASE TYPE-X FAMILY MEMBER"/>
    <property type="match status" value="1"/>
</dbReference>
<sequence length="555" mass="62716">MAPKRPSLSSASPSCLPTKKAKFDDGQRIRVHIVSAKLDPTTLSRLCDHLDNPRPLITPANNANAYLVHAPSAEKADVIVTAVHMRKRFERHLDWDVARQKHVVTTKWLEESMASSTLLPYADFIAIPELRQPAEPEHEDEDIKVILDSSQLSQADMACLIPQDKVQTHANVHYRQQLSCLRESPLKCANQGLVEQLRVIERQRYLEGDATGSLSYERAIAAVKAFPWPITYGNLHSKVAKIPYIGEKMLSKISNYLDDGEIEESQEIATSERYQALSSLSQVYGIGPLKAQELFHRGVRSIDDLERHFDVEQHELQDAAASSDTSREKKSSGSVSEKNVPILSTKAAIRLRADLEKKIARSEVEEIRDAVMHELDFVRQGCVSTVTGGYRRGKLWSNDVDIVITHPSLKSGASHIRGLCEELVGRLCKQGLVTNVMHLSGFHAHNALRASHWDSLQKALTVFKLPDVGERRRTHRRVDLIFAEPNVYWTAVAGWTGSKMFERDLRHWAKEHGFKFDSSGITRRRDSKLYLPRTEEEVFHMLGLPWIDPTLRNAD</sequence>
<dbReference type="Pfam" id="PF14791">
    <property type="entry name" value="DNA_pol_B_thumb"/>
    <property type="match status" value="1"/>
</dbReference>
<keyword evidence="6" id="KW-0235">DNA replication</keyword>
<name>A0A0D7BH09_9AGAR</name>
<dbReference type="Gene3D" id="3.30.210.10">
    <property type="entry name" value="DNA polymerase, thumb domain"/>
    <property type="match status" value="1"/>
</dbReference>
<dbReference type="Pfam" id="PF14792">
    <property type="entry name" value="DNA_pol_B_palm"/>
    <property type="match status" value="1"/>
</dbReference>
<dbReference type="InterPro" id="IPR043519">
    <property type="entry name" value="NT_sf"/>
</dbReference>
<dbReference type="SUPFAM" id="SSF81585">
    <property type="entry name" value="PsbU/PolX domain-like"/>
    <property type="match status" value="1"/>
</dbReference>
<gene>
    <name evidence="16" type="ORF">CYLTODRAFT_226281</name>
</gene>
<dbReference type="GO" id="GO:0003677">
    <property type="term" value="F:DNA binding"/>
    <property type="evidence" value="ECO:0007669"/>
    <property type="project" value="UniProtKB-KW"/>
</dbReference>
<dbReference type="Gene3D" id="1.10.150.20">
    <property type="entry name" value="5' to 3' exonuclease, C-terminal subdomain"/>
    <property type="match status" value="1"/>
</dbReference>
<evidence type="ECO:0000256" key="7">
    <source>
        <dbReference type="ARBA" id="ARBA00022763"/>
    </source>
</evidence>
<evidence type="ECO:0000256" key="3">
    <source>
        <dbReference type="ARBA" id="ARBA00022634"/>
    </source>
</evidence>
<dbReference type="CDD" id="cd00141">
    <property type="entry name" value="NT_POLXc"/>
    <property type="match status" value="1"/>
</dbReference>
<dbReference type="Pfam" id="PF14716">
    <property type="entry name" value="HHH_8"/>
    <property type="match status" value="1"/>
</dbReference>
<dbReference type="InterPro" id="IPR028207">
    <property type="entry name" value="DNA_pol_B_palm_palm"/>
</dbReference>
<dbReference type="GO" id="GO:0006303">
    <property type="term" value="P:double-strand break repair via nonhomologous end joining"/>
    <property type="evidence" value="ECO:0007669"/>
    <property type="project" value="TreeGrafter"/>
</dbReference>
<feature type="region of interest" description="Disordered" evidence="14">
    <location>
        <begin position="316"/>
        <end position="338"/>
    </location>
</feature>
<evidence type="ECO:0000259" key="15">
    <source>
        <dbReference type="SMART" id="SM00483"/>
    </source>
</evidence>
<comment type="catalytic activity">
    <reaction evidence="12">
        <text>DNA(n) + a 2'-deoxyribonucleoside 5'-triphosphate = DNA(n+1) + diphosphate</text>
        <dbReference type="Rhea" id="RHEA:22508"/>
        <dbReference type="Rhea" id="RHEA-COMP:17339"/>
        <dbReference type="Rhea" id="RHEA-COMP:17340"/>
        <dbReference type="ChEBI" id="CHEBI:33019"/>
        <dbReference type="ChEBI" id="CHEBI:61560"/>
        <dbReference type="ChEBI" id="CHEBI:173112"/>
        <dbReference type="EC" id="2.7.7.7"/>
    </reaction>
</comment>
<evidence type="ECO:0000313" key="16">
    <source>
        <dbReference type="EMBL" id="KIY69465.1"/>
    </source>
</evidence>
<keyword evidence="8" id="KW-0239">DNA-directed DNA polymerase</keyword>
<dbReference type="SMART" id="SM00483">
    <property type="entry name" value="POLXc"/>
    <property type="match status" value="1"/>
</dbReference>
<keyword evidence="17" id="KW-1185">Reference proteome</keyword>
<dbReference type="OrthoDB" id="205514at2759"/>